<dbReference type="InterPro" id="IPR016964">
    <property type="entry name" value="Sigma2_recept"/>
</dbReference>
<keyword evidence="6 7" id="KW-0472">Membrane</keyword>
<keyword evidence="4 7" id="KW-0256">Endoplasmic reticulum</keyword>
<evidence type="ECO:0000259" key="8">
    <source>
        <dbReference type="PROSITE" id="PS51751"/>
    </source>
</evidence>
<keyword evidence="5 7" id="KW-1133">Transmembrane helix</keyword>
<comment type="caution">
    <text evidence="9">The sequence shown here is derived from an EMBL/GenBank/DDBJ whole genome shotgun (WGS) entry which is preliminary data.</text>
</comment>
<evidence type="ECO:0000256" key="4">
    <source>
        <dbReference type="ARBA" id="ARBA00022824"/>
    </source>
</evidence>
<evidence type="ECO:0000256" key="1">
    <source>
        <dbReference type="ARBA" id="ARBA00004477"/>
    </source>
</evidence>
<feature type="transmembrane region" description="Helical" evidence="7">
    <location>
        <begin position="73"/>
        <end position="96"/>
    </location>
</feature>
<dbReference type="InterPro" id="IPR033118">
    <property type="entry name" value="EXPERA"/>
</dbReference>
<evidence type="ECO:0000256" key="2">
    <source>
        <dbReference type="ARBA" id="ARBA00009096"/>
    </source>
</evidence>
<proteinExistence type="inferred from homology"/>
<dbReference type="PROSITE" id="PS51751">
    <property type="entry name" value="EXPERA"/>
    <property type="match status" value="1"/>
</dbReference>
<feature type="transmembrane region" description="Helical" evidence="7">
    <location>
        <begin position="149"/>
        <end position="168"/>
    </location>
</feature>
<comment type="subcellular location">
    <subcellularLocation>
        <location evidence="1">Endoplasmic reticulum membrane</location>
        <topology evidence="1">Multi-pass membrane protein</topology>
    </subcellularLocation>
</comment>
<organism evidence="9 10">
    <name type="scientific">Rhizoctonia solani</name>
    <dbReference type="NCBI Taxonomy" id="456999"/>
    <lineage>
        <taxon>Eukaryota</taxon>
        <taxon>Fungi</taxon>
        <taxon>Dikarya</taxon>
        <taxon>Basidiomycota</taxon>
        <taxon>Agaricomycotina</taxon>
        <taxon>Agaricomycetes</taxon>
        <taxon>Cantharellales</taxon>
        <taxon>Ceratobasidiaceae</taxon>
        <taxon>Rhizoctonia</taxon>
    </lineage>
</organism>
<dbReference type="PANTHER" id="PTHR31204:SF1">
    <property type="entry name" value="SIGMA INTRACELLULAR RECEPTOR 2"/>
    <property type="match status" value="1"/>
</dbReference>
<protein>
    <recommendedName>
        <fullName evidence="7">Efficient mitochondria targeting-associated protein 19</fullName>
    </recommendedName>
</protein>
<name>A0A8H2WYQ8_9AGAM</name>
<feature type="transmembrane region" description="Helical" evidence="7">
    <location>
        <begin position="12"/>
        <end position="34"/>
    </location>
</feature>
<evidence type="ECO:0000313" key="9">
    <source>
        <dbReference type="EMBL" id="CAE6412601.1"/>
    </source>
</evidence>
<evidence type="ECO:0000256" key="5">
    <source>
        <dbReference type="ARBA" id="ARBA00022989"/>
    </source>
</evidence>
<evidence type="ECO:0000256" key="6">
    <source>
        <dbReference type="ARBA" id="ARBA00023136"/>
    </source>
</evidence>
<evidence type="ECO:0000256" key="7">
    <source>
        <dbReference type="PIRNR" id="PIRNR031032"/>
    </source>
</evidence>
<keyword evidence="3 7" id="KW-0812">Transmembrane</keyword>
<gene>
    <name evidence="9" type="ORF">RDB_LOCUS25264</name>
</gene>
<feature type="transmembrane region" description="Helical" evidence="7">
    <location>
        <begin position="108"/>
        <end position="129"/>
    </location>
</feature>
<dbReference type="Pfam" id="PF05241">
    <property type="entry name" value="EBP"/>
    <property type="match status" value="1"/>
</dbReference>
<reference evidence="9" key="1">
    <citation type="submission" date="2021-01" db="EMBL/GenBank/DDBJ databases">
        <authorList>
            <person name="Kaushik A."/>
        </authorList>
    </citation>
    <scope>NUCLEOTIDE SEQUENCE</scope>
    <source>
        <strain evidence="9">AG3-T5</strain>
    </source>
</reference>
<evidence type="ECO:0000313" key="10">
    <source>
        <dbReference type="Proteomes" id="UP000663841"/>
    </source>
</evidence>
<comment type="similarity">
    <text evidence="2">Belongs to the TMEM97/sigma-2 receptor family.</text>
</comment>
<dbReference type="PIRSF" id="PIRSF031032">
    <property type="entry name" value="TMP_97_prd"/>
    <property type="match status" value="1"/>
</dbReference>
<dbReference type="AlphaFoldDB" id="A0A8H2WYQ8"/>
<feature type="domain" description="EXPERA" evidence="8">
    <location>
        <begin position="10"/>
        <end position="167"/>
    </location>
</feature>
<evidence type="ECO:0000256" key="3">
    <source>
        <dbReference type="ARBA" id="ARBA00022692"/>
    </source>
</evidence>
<dbReference type="GO" id="GO:0005789">
    <property type="term" value="C:endoplasmic reticulum membrane"/>
    <property type="evidence" value="ECO:0007669"/>
    <property type="project" value="UniProtKB-SubCell"/>
</dbReference>
<dbReference type="Proteomes" id="UP000663841">
    <property type="component" value="Unassembled WGS sequence"/>
</dbReference>
<dbReference type="PANTHER" id="PTHR31204">
    <property type="entry name" value="SIGMA INTRACELLULAR RECEPTOR 2"/>
    <property type="match status" value="1"/>
</dbReference>
<accession>A0A8H2WYQ8</accession>
<dbReference type="InterPro" id="IPR051987">
    <property type="entry name" value="Sigma-2_receptor-like"/>
</dbReference>
<sequence length="191" mass="21209">MGRSLNERPLDLIYFLFFVIHIPATLLMDLQAIIPPGTLPSFFQIIPEFYLSISGDPLIAGAMGLHGAPTQFTWFRTFIMMEGLFQLPVFFLGLYALKKDSLYTPILLTLYGSHVTTTVIPVLTTTLATPVSTSTSDTTLFTSLNVSQLTILMASYIPFLAVPLAMAIDGTKRMICFIGRIQELEKLSKHL</sequence>
<dbReference type="EMBL" id="CAJMWW010000065">
    <property type="protein sequence ID" value="CAE6412601.1"/>
    <property type="molecule type" value="Genomic_DNA"/>
</dbReference>